<reference evidence="2 3" key="1">
    <citation type="submission" date="2019-09" db="EMBL/GenBank/DDBJ databases">
        <title>Taxonomic organization of the family Brucellaceae based on a phylogenomic approach.</title>
        <authorList>
            <person name="Leclercq S."/>
            <person name="Cloeckaert A."/>
            <person name="Zygmunt M.S."/>
        </authorList>
    </citation>
    <scope>NUCLEOTIDE SEQUENCE [LARGE SCALE GENOMIC DNA]</scope>
    <source>
        <strain evidence="2 3">LMG 3313</strain>
    </source>
</reference>
<accession>A0A6L3Z3Z0</accession>
<evidence type="ECO:0000256" key="1">
    <source>
        <dbReference type="SAM" id="MobiDB-lite"/>
    </source>
</evidence>
<protein>
    <submittedName>
        <fullName evidence="2">Uncharacterized protein</fullName>
    </submittedName>
</protein>
<dbReference type="RefSeq" id="WP_151663800.1">
    <property type="nucleotide sequence ID" value="NZ_CP103345.1"/>
</dbReference>
<dbReference type="AlphaFoldDB" id="A0A6L3Z3Z0"/>
<sequence length="132" mass="14795">MALEDDGGEPELSPTEKLEKAHGEALDKWEEDVPDTKVRQDIIDHITATGEIPEGANLSEGQVDAVYAGYVNHISQEIMAPLGLNFDTWVEHIDPSEYGALYGLVLKGDWTTLHRHAAKVKDQMRRKPELYK</sequence>
<feature type="compositionally biased region" description="Basic and acidic residues" evidence="1">
    <location>
        <begin position="14"/>
        <end position="28"/>
    </location>
</feature>
<proteinExistence type="predicted"/>
<evidence type="ECO:0000313" key="3">
    <source>
        <dbReference type="Proteomes" id="UP000481876"/>
    </source>
</evidence>
<feature type="region of interest" description="Disordered" evidence="1">
    <location>
        <begin position="1"/>
        <end position="29"/>
    </location>
</feature>
<name>A0A6L3Z3Z0_BRUAN</name>
<gene>
    <name evidence="2" type="ORF">F9L04_14965</name>
</gene>
<evidence type="ECO:0000313" key="2">
    <source>
        <dbReference type="EMBL" id="KAB2767622.1"/>
    </source>
</evidence>
<comment type="caution">
    <text evidence="2">The sequence shown here is derived from an EMBL/GenBank/DDBJ whole genome shotgun (WGS) entry which is preliminary data.</text>
</comment>
<dbReference type="EMBL" id="WBWS01000014">
    <property type="protein sequence ID" value="KAB2767622.1"/>
    <property type="molecule type" value="Genomic_DNA"/>
</dbReference>
<organism evidence="2 3">
    <name type="scientific">Brucella anthropi</name>
    <name type="common">Ochrobactrum anthropi</name>
    <dbReference type="NCBI Taxonomy" id="529"/>
    <lineage>
        <taxon>Bacteria</taxon>
        <taxon>Pseudomonadati</taxon>
        <taxon>Pseudomonadota</taxon>
        <taxon>Alphaproteobacteria</taxon>
        <taxon>Hyphomicrobiales</taxon>
        <taxon>Brucellaceae</taxon>
        <taxon>Brucella/Ochrobactrum group</taxon>
        <taxon>Brucella</taxon>
    </lineage>
</organism>
<dbReference type="Proteomes" id="UP000481876">
    <property type="component" value="Unassembled WGS sequence"/>
</dbReference>